<dbReference type="InterPro" id="IPR015803">
    <property type="entry name" value="Cys-tRNA-ligase"/>
</dbReference>
<evidence type="ECO:0000256" key="14">
    <source>
        <dbReference type="ARBA" id="ARBA00031499"/>
    </source>
</evidence>
<dbReference type="SUPFAM" id="SSF52374">
    <property type="entry name" value="Nucleotidylyl transferase"/>
    <property type="match status" value="1"/>
</dbReference>
<dbReference type="AlphaFoldDB" id="A0A1J5T4K8"/>
<comment type="subcellular location">
    <subcellularLocation>
        <location evidence="2">Cytoplasm</location>
    </subcellularLocation>
</comment>
<keyword evidence="10" id="KW-0862">Zinc</keyword>
<dbReference type="InterPro" id="IPR014729">
    <property type="entry name" value="Rossmann-like_a/b/a_fold"/>
</dbReference>
<evidence type="ECO:0000256" key="4">
    <source>
        <dbReference type="ARBA" id="ARBA00012832"/>
    </source>
</evidence>
<evidence type="ECO:0000256" key="9">
    <source>
        <dbReference type="ARBA" id="ARBA00022741"/>
    </source>
</evidence>
<protein>
    <recommendedName>
        <fullName evidence="5">Cysteine--tRNA ligase</fullName>
        <ecNumber evidence="4">6.1.1.16</ecNumber>
    </recommendedName>
    <alternativeName>
        <fullName evidence="14">Cysteinyl-tRNA synthetase</fullName>
    </alternativeName>
</protein>
<evidence type="ECO:0000256" key="8">
    <source>
        <dbReference type="ARBA" id="ARBA00022723"/>
    </source>
</evidence>
<comment type="similarity">
    <text evidence="3">Belongs to the class-I aminoacyl-tRNA synthetase family.</text>
</comment>
<dbReference type="SMART" id="SM00840">
    <property type="entry name" value="DALR_2"/>
    <property type="match status" value="1"/>
</dbReference>
<dbReference type="GO" id="GO:0046872">
    <property type="term" value="F:metal ion binding"/>
    <property type="evidence" value="ECO:0007669"/>
    <property type="project" value="UniProtKB-KW"/>
</dbReference>
<dbReference type="CDD" id="cd00672">
    <property type="entry name" value="CysRS_core"/>
    <property type="match status" value="1"/>
</dbReference>
<accession>A0A1J5T4K8</accession>
<dbReference type="GO" id="GO:0006423">
    <property type="term" value="P:cysteinyl-tRNA aminoacylation"/>
    <property type="evidence" value="ECO:0007669"/>
    <property type="project" value="InterPro"/>
</dbReference>
<evidence type="ECO:0000256" key="3">
    <source>
        <dbReference type="ARBA" id="ARBA00005594"/>
    </source>
</evidence>
<evidence type="ECO:0000256" key="12">
    <source>
        <dbReference type="ARBA" id="ARBA00022917"/>
    </source>
</evidence>
<evidence type="ECO:0000256" key="6">
    <source>
        <dbReference type="ARBA" id="ARBA00022490"/>
    </source>
</evidence>
<dbReference type="InterPro" id="IPR024909">
    <property type="entry name" value="Cys-tRNA/MSH_ligase"/>
</dbReference>
<evidence type="ECO:0000256" key="10">
    <source>
        <dbReference type="ARBA" id="ARBA00022833"/>
    </source>
</evidence>
<dbReference type="PANTHER" id="PTHR10890">
    <property type="entry name" value="CYSTEINYL-TRNA SYNTHETASE"/>
    <property type="match status" value="1"/>
</dbReference>
<gene>
    <name evidence="16" type="primary">cysS_2</name>
    <name evidence="16" type="ORF">GALL_32950</name>
</gene>
<sequence>MLKIYNTLARDKQDFKPITPNSVRMYVCGMTVYDYCHLGHARVMVVFDMVYRWLKASGYDVNYVRNITDIDDKIIKRAAENRESIHALTQRFIDAMHEDADALGVQRPDHEPCATQYIPQMLEMVAQLERNGLAYLAADGDVNYAVRKFEGYGKLSGKSLEDLRAGERVDVAENKNDPLDFVLWKHAKDGETDEVKWDSKWGKGRPGWHLECSAMASDILGNHFDIHGGGADLQFPHHENEIAQSEGAHQCQYVNYWMHNGFVRVDNEKMSKSLGNFFTIREVLKKYDAEVVRFFILRAHYRSPLNYSDQHLDDAKGALTRLYTALKLPPDRTTSHSTKPASGQVAGYLPPGEGWGGGETIDWNTPHAARFKAAMDDDFNTPEAVAVLFDLANEANRNQSVDAAAQLKALAGTLGLLQRAPQEFLQGEANEGGLDDAAINAQIEARIAAKKAKNFAEADRIRKELLDAGIVLEDTPQGTTWRRA</sequence>
<dbReference type="Gene3D" id="1.20.120.1910">
    <property type="entry name" value="Cysteine-tRNA ligase, C-terminal anti-codon recognition domain"/>
    <property type="match status" value="1"/>
</dbReference>
<dbReference type="EMBL" id="MLJW01000008">
    <property type="protein sequence ID" value="OIR15794.1"/>
    <property type="molecule type" value="Genomic_DNA"/>
</dbReference>
<comment type="caution">
    <text evidence="16">The sequence shown here is derived from an EMBL/GenBank/DDBJ whole genome shotgun (WGS) entry which is preliminary data.</text>
</comment>
<keyword evidence="13" id="KW-0030">Aminoacyl-tRNA synthetase</keyword>
<dbReference type="EC" id="6.1.1.16" evidence="4"/>
<evidence type="ECO:0000256" key="7">
    <source>
        <dbReference type="ARBA" id="ARBA00022598"/>
    </source>
</evidence>
<keyword evidence="12" id="KW-0648">Protein biosynthesis</keyword>
<dbReference type="FunFam" id="3.40.50.620:FF:000009">
    <property type="entry name" value="Cysteine--tRNA ligase"/>
    <property type="match status" value="1"/>
</dbReference>
<dbReference type="Pfam" id="PF23493">
    <property type="entry name" value="CysS_C"/>
    <property type="match status" value="1"/>
</dbReference>
<dbReference type="GO" id="GO:0005829">
    <property type="term" value="C:cytosol"/>
    <property type="evidence" value="ECO:0007669"/>
    <property type="project" value="TreeGrafter"/>
</dbReference>
<dbReference type="CDD" id="cd07963">
    <property type="entry name" value="Anticodon_Ia_Cys"/>
    <property type="match status" value="1"/>
</dbReference>
<dbReference type="HAMAP" id="MF_00041">
    <property type="entry name" value="Cys_tRNA_synth"/>
    <property type="match status" value="1"/>
</dbReference>
<organism evidence="16">
    <name type="scientific">mine drainage metagenome</name>
    <dbReference type="NCBI Taxonomy" id="410659"/>
    <lineage>
        <taxon>unclassified sequences</taxon>
        <taxon>metagenomes</taxon>
        <taxon>ecological metagenomes</taxon>
    </lineage>
</organism>
<evidence type="ECO:0000256" key="11">
    <source>
        <dbReference type="ARBA" id="ARBA00022840"/>
    </source>
</evidence>
<dbReference type="InterPro" id="IPR009080">
    <property type="entry name" value="tRNAsynth_Ia_anticodon-bd"/>
</dbReference>
<dbReference type="NCBIfam" id="TIGR00435">
    <property type="entry name" value="cysS"/>
    <property type="match status" value="1"/>
</dbReference>
<evidence type="ECO:0000256" key="2">
    <source>
        <dbReference type="ARBA" id="ARBA00004496"/>
    </source>
</evidence>
<dbReference type="InterPro" id="IPR056411">
    <property type="entry name" value="CysS_C"/>
</dbReference>
<dbReference type="GO" id="GO:0004817">
    <property type="term" value="F:cysteine-tRNA ligase activity"/>
    <property type="evidence" value="ECO:0007669"/>
    <property type="project" value="UniProtKB-EC"/>
</dbReference>
<reference evidence="16" key="1">
    <citation type="submission" date="2016-10" db="EMBL/GenBank/DDBJ databases">
        <title>Sequence of Gallionella enrichment culture.</title>
        <authorList>
            <person name="Poehlein A."/>
            <person name="Muehling M."/>
            <person name="Daniel R."/>
        </authorList>
    </citation>
    <scope>NUCLEOTIDE SEQUENCE</scope>
</reference>
<proteinExistence type="inferred from homology"/>
<keyword evidence="6" id="KW-0963">Cytoplasm</keyword>
<evidence type="ECO:0000256" key="13">
    <source>
        <dbReference type="ARBA" id="ARBA00023146"/>
    </source>
</evidence>
<dbReference type="GO" id="GO:0005524">
    <property type="term" value="F:ATP binding"/>
    <property type="evidence" value="ECO:0007669"/>
    <property type="project" value="UniProtKB-KW"/>
</dbReference>
<comment type="cofactor">
    <cofactor evidence="1">
        <name>Zn(2+)</name>
        <dbReference type="ChEBI" id="CHEBI:29105"/>
    </cofactor>
</comment>
<dbReference type="Pfam" id="PF09190">
    <property type="entry name" value="DALR_2"/>
    <property type="match status" value="1"/>
</dbReference>
<evidence type="ECO:0000259" key="15">
    <source>
        <dbReference type="SMART" id="SM00840"/>
    </source>
</evidence>
<keyword evidence="11" id="KW-0067">ATP-binding</keyword>
<evidence type="ECO:0000313" key="16">
    <source>
        <dbReference type="EMBL" id="OIR15794.1"/>
    </source>
</evidence>
<dbReference type="Pfam" id="PF01406">
    <property type="entry name" value="tRNA-synt_1e"/>
    <property type="match status" value="1"/>
</dbReference>
<dbReference type="SUPFAM" id="SSF47323">
    <property type="entry name" value="Anticodon-binding domain of a subclass of class I aminoacyl-tRNA synthetases"/>
    <property type="match status" value="1"/>
</dbReference>
<keyword evidence="9" id="KW-0547">Nucleotide-binding</keyword>
<keyword evidence="8" id="KW-0479">Metal-binding</keyword>
<dbReference type="PRINTS" id="PR00983">
    <property type="entry name" value="TRNASYNTHCYS"/>
</dbReference>
<dbReference type="PANTHER" id="PTHR10890:SF3">
    <property type="entry name" value="CYSTEINE--TRNA LIGASE, CYTOPLASMIC"/>
    <property type="match status" value="1"/>
</dbReference>
<dbReference type="InterPro" id="IPR015273">
    <property type="entry name" value="Cys-tRNA-synt_Ia_DALR"/>
</dbReference>
<name>A0A1J5T4K8_9ZZZZ</name>
<evidence type="ECO:0000256" key="1">
    <source>
        <dbReference type="ARBA" id="ARBA00001947"/>
    </source>
</evidence>
<feature type="domain" description="Cysteinyl-tRNA synthetase class Ia DALR" evidence="15">
    <location>
        <begin position="370"/>
        <end position="425"/>
    </location>
</feature>
<evidence type="ECO:0000256" key="5">
    <source>
        <dbReference type="ARBA" id="ARBA00014738"/>
    </source>
</evidence>
<keyword evidence="7 16" id="KW-0436">Ligase</keyword>
<dbReference type="InterPro" id="IPR032678">
    <property type="entry name" value="tRNA-synt_1_cat_dom"/>
</dbReference>
<dbReference type="Gene3D" id="3.40.50.620">
    <property type="entry name" value="HUPs"/>
    <property type="match status" value="1"/>
</dbReference>